<accession>A0AAD5V2Y4</accession>
<dbReference type="AlphaFoldDB" id="A0AAD5V2Y4"/>
<gene>
    <name evidence="1" type="ORF">NLI96_g5754</name>
</gene>
<keyword evidence="2" id="KW-1185">Reference proteome</keyword>
<evidence type="ECO:0000313" key="2">
    <source>
        <dbReference type="Proteomes" id="UP001212997"/>
    </source>
</evidence>
<dbReference type="EMBL" id="JANAWD010000196">
    <property type="protein sequence ID" value="KAJ3484250.1"/>
    <property type="molecule type" value="Genomic_DNA"/>
</dbReference>
<name>A0AAD5V2Y4_9APHY</name>
<dbReference type="Proteomes" id="UP001212997">
    <property type="component" value="Unassembled WGS sequence"/>
</dbReference>
<organism evidence="1 2">
    <name type="scientific">Meripilus lineatus</name>
    <dbReference type="NCBI Taxonomy" id="2056292"/>
    <lineage>
        <taxon>Eukaryota</taxon>
        <taxon>Fungi</taxon>
        <taxon>Dikarya</taxon>
        <taxon>Basidiomycota</taxon>
        <taxon>Agaricomycotina</taxon>
        <taxon>Agaricomycetes</taxon>
        <taxon>Polyporales</taxon>
        <taxon>Meripilaceae</taxon>
        <taxon>Meripilus</taxon>
    </lineage>
</organism>
<protein>
    <submittedName>
        <fullName evidence="1">Uncharacterized protein</fullName>
    </submittedName>
</protein>
<evidence type="ECO:0000313" key="1">
    <source>
        <dbReference type="EMBL" id="KAJ3484250.1"/>
    </source>
</evidence>
<reference evidence="1" key="1">
    <citation type="submission" date="2022-07" db="EMBL/GenBank/DDBJ databases">
        <title>Genome Sequence of Physisporinus lineatus.</title>
        <authorList>
            <person name="Buettner E."/>
        </authorList>
    </citation>
    <scope>NUCLEOTIDE SEQUENCE</scope>
    <source>
        <strain evidence="1">VT162</strain>
    </source>
</reference>
<proteinExistence type="predicted"/>
<sequence>MGGNAFNLLHPNAKFPRIQPVVYNQLKHNFHEVLHGLYSDVATPREAPEKLDHGDIDFIVHGPRRPVVHQDLERAFRSKWSTPPNGIKGIGNFAIPLSFHPEAKSIAEDTYCQVDVHVCQDEADFHRIVFFHGYGDLGMILGLMAKTIGLSLGPNGLKLAKPLPTHPPISFFLSSSFEEIMAFFGLSLETWEQGFKSQREIFDWVSTSPYFDAGRMVRSDANNGSRPKARVMRHMYQKFLVHAKDIASKQPYDLTQQTTNDVVEQAAIDFFGKRDLYEQLLRVSRAKEKIKAVFSGKLVGQWTGVQGLPVRWLMDEIQNRLGDDGAASVDGPSTVTDSLANHSLHLASPHLVPQDSSISPAHLVLAPWERALENMSPDDVWALVVQVKKEMHSKGLLEYDWRAAKELSARRKVSG</sequence>
<comment type="caution">
    <text evidence="1">The sequence shown here is derived from an EMBL/GenBank/DDBJ whole genome shotgun (WGS) entry which is preliminary data.</text>
</comment>